<name>A0ABY6CIE7_9HYPH</name>
<evidence type="ECO:0000313" key="7">
    <source>
        <dbReference type="EMBL" id="UXN71082.1"/>
    </source>
</evidence>
<organism evidence="7 8">
    <name type="scientific">Devosia neptuniae</name>
    <dbReference type="NCBI Taxonomy" id="191302"/>
    <lineage>
        <taxon>Bacteria</taxon>
        <taxon>Pseudomonadati</taxon>
        <taxon>Pseudomonadota</taxon>
        <taxon>Alphaproteobacteria</taxon>
        <taxon>Hyphomicrobiales</taxon>
        <taxon>Devosiaceae</taxon>
        <taxon>Devosia</taxon>
    </lineage>
</organism>
<keyword evidence="4" id="KW-0472">Membrane</keyword>
<keyword evidence="3 6" id="KW-0732">Signal</keyword>
<dbReference type="PANTHER" id="PTHR38776:SF1">
    <property type="entry name" value="MLTA-INTERACTING PROTEIN-RELATED"/>
    <property type="match status" value="1"/>
</dbReference>
<keyword evidence="5" id="KW-0998">Cell outer membrane</keyword>
<evidence type="ECO:0000256" key="5">
    <source>
        <dbReference type="ARBA" id="ARBA00023237"/>
    </source>
</evidence>
<accession>A0ABY6CIE7</accession>
<evidence type="ECO:0000256" key="1">
    <source>
        <dbReference type="ARBA" id="ARBA00004442"/>
    </source>
</evidence>
<comment type="subcellular location">
    <subcellularLocation>
        <location evidence="1">Cell outer membrane</location>
    </subcellularLocation>
</comment>
<evidence type="ECO:0000256" key="2">
    <source>
        <dbReference type="ARBA" id="ARBA00005722"/>
    </source>
</evidence>
<feature type="signal peptide" evidence="6">
    <location>
        <begin position="1"/>
        <end position="23"/>
    </location>
</feature>
<reference evidence="7 8" key="1">
    <citation type="submission" date="2022-09" db="EMBL/GenBank/DDBJ databases">
        <title>Interaction between co-microsymbionts with complementary sets of symbiotic genes in legume-rhizobium systems.</title>
        <authorList>
            <person name="Safronova V."/>
            <person name="Sazanova A."/>
            <person name="Afonin A."/>
            <person name="Chirak E."/>
        </authorList>
    </citation>
    <scope>NUCLEOTIDE SEQUENCE [LARGE SCALE GENOMIC DNA]</scope>
    <source>
        <strain evidence="7 8">A18/4-1</strain>
    </source>
</reference>
<evidence type="ECO:0000256" key="3">
    <source>
        <dbReference type="ARBA" id="ARBA00022729"/>
    </source>
</evidence>
<evidence type="ECO:0000256" key="6">
    <source>
        <dbReference type="SAM" id="SignalP"/>
    </source>
</evidence>
<dbReference type="InterPro" id="IPR010583">
    <property type="entry name" value="MipA"/>
</dbReference>
<dbReference type="Pfam" id="PF06629">
    <property type="entry name" value="MipA"/>
    <property type="match status" value="1"/>
</dbReference>
<sequence>MPLHRRLMAILALGAASVGPAQAANFDLYGAAPAELAPIQPEADFIVILGLGVGTAAAYEGASDYTMTFKPIIKVEKLQWGWIDIDGEKRPGGFKFSPSAGYEGERRSEDHAALTGLDDVGATYALGARIGYEFVFDDTLSAEIYGAARYAFGGARGWVGEAGVDITAKLTPELEIVGGPVVNFASEGYMDTYFGVTPAESAASGGRLEAFDPSGGVKSVGVKLEARYEFVPDTFVSLNASYSRYVGDISQSPVVKAGSEQQFTVGLGLARRFSF</sequence>
<keyword evidence="8" id="KW-1185">Reference proteome</keyword>
<evidence type="ECO:0000313" key="8">
    <source>
        <dbReference type="Proteomes" id="UP001061862"/>
    </source>
</evidence>
<dbReference type="EMBL" id="CP104965">
    <property type="protein sequence ID" value="UXN71082.1"/>
    <property type="molecule type" value="Genomic_DNA"/>
</dbReference>
<dbReference type="RefSeq" id="WP_262170457.1">
    <property type="nucleotide sequence ID" value="NZ_CP104965.1"/>
</dbReference>
<protein>
    <submittedName>
        <fullName evidence="7">MipA/OmpV family protein</fullName>
    </submittedName>
</protein>
<dbReference type="Proteomes" id="UP001061862">
    <property type="component" value="Chromosome"/>
</dbReference>
<proteinExistence type="inferred from homology"/>
<comment type="similarity">
    <text evidence="2">Belongs to the MipA/OmpV family.</text>
</comment>
<evidence type="ECO:0000256" key="4">
    <source>
        <dbReference type="ARBA" id="ARBA00023136"/>
    </source>
</evidence>
<dbReference type="PANTHER" id="PTHR38776">
    <property type="entry name" value="MLTA-INTERACTING PROTEIN-RELATED"/>
    <property type="match status" value="1"/>
</dbReference>
<feature type="chain" id="PRO_5046840486" evidence="6">
    <location>
        <begin position="24"/>
        <end position="275"/>
    </location>
</feature>
<gene>
    <name evidence="7" type="ORF">N8A98_07815</name>
</gene>